<protein>
    <submittedName>
        <fullName evidence="3">Uncharacterized protein</fullName>
    </submittedName>
</protein>
<feature type="region of interest" description="Disordered" evidence="1">
    <location>
        <begin position="1"/>
        <end position="125"/>
    </location>
</feature>
<evidence type="ECO:0000256" key="1">
    <source>
        <dbReference type="SAM" id="MobiDB-lite"/>
    </source>
</evidence>
<feature type="compositionally biased region" description="Low complexity" evidence="1">
    <location>
        <begin position="79"/>
        <end position="90"/>
    </location>
</feature>
<name>A0A6J3MEW7_9PEZI</name>
<keyword evidence="2" id="KW-1185">Reference proteome</keyword>
<sequence length="477" mass="56226">MANNFFGDYDRYDDRPRGRAYGRGRYEYTEYGRETSQGPQINVYNRVDNDQQQRPSAAPPAPAPPPPPPAQPAYPPQPIYAQPPYMAQYAPPAPPPNFFNIIPPYAPAAAPAPARRSPSPARHRYHGLGEDLVEDLAEMHLGHGRSQSRARAEFDRQAERQAALNEYKLAEREQMLKDLQLKAEYEKENRRIRDEIALKRMHEDDERRREEERKEAEFKARMLKAEAKARDDAEAAKLKEKLWADDIIEDMERKEKEKEEEEKRLIRELEYRKQAQKEKEEKMWKELEAKKKAEKEAEEAREKEYERKLKEKEEKKKADEKAAKEKADRDFRDRLRAMGYSEHHIDGMMAEDKDKKTVVDVHQTNVNIYRPPSMMLTSGQTLTFPKIRREYLAAETLAHFNLKWEYDRDNDDYIIILRHLTREETELLFEHTRRLRAGTLLIESSGSSKKKHEYAWVRHRSKSRNGRGERVGILELK</sequence>
<feature type="compositionally biased region" description="Pro residues" evidence="1">
    <location>
        <begin position="57"/>
        <end position="78"/>
    </location>
</feature>
<dbReference type="AlphaFoldDB" id="A0A6J3MEW7"/>
<reference evidence="3" key="1">
    <citation type="submission" date="2020-01" db="EMBL/GenBank/DDBJ databases">
        <authorList>
            <consortium name="DOE Joint Genome Institute"/>
            <person name="Haridas S."/>
            <person name="Albert R."/>
            <person name="Binder M."/>
            <person name="Bloem J."/>
            <person name="Labutti K."/>
            <person name="Salamov A."/>
            <person name="Andreopoulos B."/>
            <person name="Baker S.E."/>
            <person name="Barry K."/>
            <person name="Bills G."/>
            <person name="Bluhm B.H."/>
            <person name="Cannon C."/>
            <person name="Castanera R."/>
            <person name="Culley D.E."/>
            <person name="Daum C."/>
            <person name="Ezra D."/>
            <person name="Gonzalez J.B."/>
            <person name="Henrissat B."/>
            <person name="Kuo A."/>
            <person name="Liang C."/>
            <person name="Lipzen A."/>
            <person name="Lutzoni F."/>
            <person name="Magnuson J."/>
            <person name="Mondo S."/>
            <person name="Nolan M."/>
            <person name="Ohm R."/>
            <person name="Pangilinan J."/>
            <person name="Park H.-J."/>
            <person name="Ramirez L."/>
            <person name="Alfaro M."/>
            <person name="Sun H."/>
            <person name="Tritt A."/>
            <person name="Yoshinaga Y."/>
            <person name="Zwiers L.-H."/>
            <person name="Turgeon B.G."/>
            <person name="Goodwin S.B."/>
            <person name="Spatafora J.W."/>
            <person name="Crous P.W."/>
            <person name="Grigoriev I.V."/>
        </authorList>
    </citation>
    <scope>NUCLEOTIDE SEQUENCE</scope>
    <source>
        <strain evidence="3">CBS 342.82</strain>
    </source>
</reference>
<accession>A0A6J3MEW7</accession>
<feature type="compositionally biased region" description="Basic and acidic residues" evidence="1">
    <location>
        <begin position="24"/>
        <end position="33"/>
    </location>
</feature>
<evidence type="ECO:0000313" key="2">
    <source>
        <dbReference type="Proteomes" id="UP000504637"/>
    </source>
</evidence>
<reference evidence="3" key="3">
    <citation type="submission" date="2025-08" db="UniProtKB">
        <authorList>
            <consortium name="RefSeq"/>
        </authorList>
    </citation>
    <scope>IDENTIFICATION</scope>
    <source>
        <strain evidence="3">CBS 342.82</strain>
    </source>
</reference>
<reference evidence="3" key="2">
    <citation type="submission" date="2020-04" db="EMBL/GenBank/DDBJ databases">
        <authorList>
            <consortium name="NCBI Genome Project"/>
        </authorList>
    </citation>
    <scope>NUCLEOTIDE SEQUENCE</scope>
    <source>
        <strain evidence="3">CBS 342.82</strain>
    </source>
</reference>
<proteinExistence type="predicted"/>
<dbReference type="GeneID" id="54356672"/>
<dbReference type="RefSeq" id="XP_033463205.1">
    <property type="nucleotide sequence ID" value="XM_033598873.1"/>
</dbReference>
<feature type="region of interest" description="Disordered" evidence="1">
    <location>
        <begin position="304"/>
        <end position="328"/>
    </location>
</feature>
<evidence type="ECO:0000313" key="3">
    <source>
        <dbReference type="RefSeq" id="XP_033463205.1"/>
    </source>
</evidence>
<dbReference type="OrthoDB" id="6133115at2759"/>
<organism evidence="3">
    <name type="scientific">Dissoconium aciculare CBS 342.82</name>
    <dbReference type="NCBI Taxonomy" id="1314786"/>
    <lineage>
        <taxon>Eukaryota</taxon>
        <taxon>Fungi</taxon>
        <taxon>Dikarya</taxon>
        <taxon>Ascomycota</taxon>
        <taxon>Pezizomycotina</taxon>
        <taxon>Dothideomycetes</taxon>
        <taxon>Dothideomycetidae</taxon>
        <taxon>Mycosphaerellales</taxon>
        <taxon>Dissoconiaceae</taxon>
        <taxon>Dissoconium</taxon>
    </lineage>
</organism>
<feature type="compositionally biased region" description="Low complexity" evidence="1">
    <location>
        <begin position="98"/>
        <end position="120"/>
    </location>
</feature>
<dbReference type="Proteomes" id="UP000504637">
    <property type="component" value="Unplaced"/>
</dbReference>
<gene>
    <name evidence="3" type="ORF">K489DRAFT_108610</name>
</gene>
<feature type="compositionally biased region" description="Basic and acidic residues" evidence="1">
    <location>
        <begin position="8"/>
        <end position="17"/>
    </location>
</feature>